<reference evidence="1" key="1">
    <citation type="submission" date="2017-08" db="EMBL/GenBank/DDBJ databases">
        <authorList>
            <person name="Polle J.E."/>
            <person name="Barry K."/>
            <person name="Cushman J."/>
            <person name="Schmutz J."/>
            <person name="Tran D."/>
            <person name="Hathwaick L.T."/>
            <person name="Yim W.C."/>
            <person name="Jenkins J."/>
            <person name="Mckie-Krisberg Z.M."/>
            <person name="Prochnik S."/>
            <person name="Lindquist E."/>
            <person name="Dockter R.B."/>
            <person name="Adam C."/>
            <person name="Molina H."/>
            <person name="Bunkerborg J."/>
            <person name="Jin E."/>
            <person name="Buchheim M."/>
            <person name="Magnuson J."/>
        </authorList>
    </citation>
    <scope>NUCLEOTIDE SEQUENCE</scope>
    <source>
        <strain evidence="1">CCAP 19/18</strain>
    </source>
</reference>
<keyword evidence="2" id="KW-1185">Reference proteome</keyword>
<dbReference type="Proteomes" id="UP000815325">
    <property type="component" value="Unassembled WGS sequence"/>
</dbReference>
<proteinExistence type="predicted"/>
<evidence type="ECO:0000313" key="2">
    <source>
        <dbReference type="Proteomes" id="UP000815325"/>
    </source>
</evidence>
<comment type="caution">
    <text evidence="1">The sequence shown here is derived from an EMBL/GenBank/DDBJ whole genome shotgun (WGS) entry which is preliminary data.</text>
</comment>
<name>A0ABQ7G4C2_DUNSA</name>
<dbReference type="EMBL" id="MU070156">
    <property type="protein sequence ID" value="KAF5829466.1"/>
    <property type="molecule type" value="Genomic_DNA"/>
</dbReference>
<protein>
    <submittedName>
        <fullName evidence="1">Uncharacterized protein</fullName>
    </submittedName>
</protein>
<accession>A0ABQ7G4C2</accession>
<sequence length="163" mass="18592">MSHQQGGGEELQEVFNLRFRNDHLPSGKCVYIQSGDPGDFDGYMIGVAGAELEKRTEDLQFVLVMPERRACANREEPNVNKHDEEFSEEVMHVAGRLIRHLCPHTFIVRGPLNTRNVIPLKFIFSEPEQYGPIVSNLPPGELPPCREWKPFIAQNPEIMKLLL</sequence>
<evidence type="ECO:0000313" key="1">
    <source>
        <dbReference type="EMBL" id="KAF5829466.1"/>
    </source>
</evidence>
<organism evidence="1 2">
    <name type="scientific">Dunaliella salina</name>
    <name type="common">Green alga</name>
    <name type="synonym">Protococcus salinus</name>
    <dbReference type="NCBI Taxonomy" id="3046"/>
    <lineage>
        <taxon>Eukaryota</taxon>
        <taxon>Viridiplantae</taxon>
        <taxon>Chlorophyta</taxon>
        <taxon>core chlorophytes</taxon>
        <taxon>Chlorophyceae</taxon>
        <taxon>CS clade</taxon>
        <taxon>Chlamydomonadales</taxon>
        <taxon>Dunaliellaceae</taxon>
        <taxon>Dunaliella</taxon>
    </lineage>
</organism>
<gene>
    <name evidence="1" type="ORF">DUNSADRAFT_16047</name>
</gene>